<evidence type="ECO:0000256" key="5">
    <source>
        <dbReference type="SAM" id="SignalP"/>
    </source>
</evidence>
<keyword evidence="5" id="KW-0732">Signal</keyword>
<dbReference type="PANTHER" id="PTHR43400:SF10">
    <property type="entry name" value="3-OXOSTEROID 1-DEHYDROGENASE"/>
    <property type="match status" value="1"/>
</dbReference>
<dbReference type="Gene3D" id="3.50.50.60">
    <property type="entry name" value="FAD/NAD(P)-binding domain"/>
    <property type="match status" value="2"/>
</dbReference>
<dbReference type="InterPro" id="IPR050315">
    <property type="entry name" value="FAD-oxidoreductase_2"/>
</dbReference>
<dbReference type="Pfam" id="PF10518">
    <property type="entry name" value="TAT_signal"/>
    <property type="match status" value="1"/>
</dbReference>
<evidence type="ECO:0000256" key="4">
    <source>
        <dbReference type="ARBA" id="ARBA00023002"/>
    </source>
</evidence>
<accession>A0A3N0B9R3</accession>
<comment type="caution">
    <text evidence="7">The sequence shown here is derived from an EMBL/GenBank/DDBJ whole genome shotgun (WGS) entry which is preliminary data.</text>
</comment>
<reference evidence="8" key="1">
    <citation type="submission" date="2018-05" db="EMBL/GenBank/DDBJ databases">
        <title>Genome Sequencing of selected type strains of the family Eggerthellaceae.</title>
        <authorList>
            <person name="Danylec N."/>
            <person name="Stoll D.A."/>
            <person name="Doetsch A."/>
            <person name="Huch M."/>
        </authorList>
    </citation>
    <scope>NUCLEOTIDE SEQUENCE [LARGE SCALE GENOMIC DNA]</scope>
    <source>
        <strain evidence="8">DSM 16106</strain>
    </source>
</reference>
<keyword evidence="2" id="KW-0285">Flavoprotein</keyword>
<evidence type="ECO:0000256" key="2">
    <source>
        <dbReference type="ARBA" id="ARBA00022630"/>
    </source>
</evidence>
<dbReference type="InterPro" id="IPR036188">
    <property type="entry name" value="FAD/NAD-bd_sf"/>
</dbReference>
<feature type="signal peptide" evidence="5">
    <location>
        <begin position="1"/>
        <end position="26"/>
    </location>
</feature>
<dbReference type="SUPFAM" id="SSF56425">
    <property type="entry name" value="Succinate dehydrogenase/fumarate reductase flavoprotein, catalytic domain"/>
    <property type="match status" value="1"/>
</dbReference>
<dbReference type="Pfam" id="PF00890">
    <property type="entry name" value="FAD_binding_2"/>
    <property type="match status" value="1"/>
</dbReference>
<dbReference type="NCBIfam" id="TIGR01409">
    <property type="entry name" value="TAT_signal_seq"/>
    <property type="match status" value="1"/>
</dbReference>
<dbReference type="InterPro" id="IPR027477">
    <property type="entry name" value="Succ_DH/fumarate_Rdtase_cat_sf"/>
</dbReference>
<dbReference type="InterPro" id="IPR003953">
    <property type="entry name" value="FAD-dep_OxRdtase_2_FAD-bd"/>
</dbReference>
<dbReference type="Gene3D" id="3.90.700.10">
    <property type="entry name" value="Succinate dehydrogenase/fumarate reductase flavoprotein, catalytic domain"/>
    <property type="match status" value="1"/>
</dbReference>
<dbReference type="EMBL" id="QICD01000010">
    <property type="protein sequence ID" value="RNL44108.1"/>
    <property type="molecule type" value="Genomic_DNA"/>
</dbReference>
<evidence type="ECO:0000313" key="8">
    <source>
        <dbReference type="Proteomes" id="UP000278632"/>
    </source>
</evidence>
<evidence type="ECO:0000256" key="3">
    <source>
        <dbReference type="ARBA" id="ARBA00022827"/>
    </source>
</evidence>
<dbReference type="Proteomes" id="UP000278632">
    <property type="component" value="Unassembled WGS sequence"/>
</dbReference>
<dbReference type="PROSITE" id="PS51318">
    <property type="entry name" value="TAT"/>
    <property type="match status" value="1"/>
</dbReference>
<dbReference type="PANTHER" id="PTHR43400">
    <property type="entry name" value="FUMARATE REDUCTASE"/>
    <property type="match status" value="1"/>
</dbReference>
<dbReference type="GO" id="GO:0033765">
    <property type="term" value="F:steroid dehydrogenase activity, acting on the CH-CH group of donors"/>
    <property type="evidence" value="ECO:0007669"/>
    <property type="project" value="UniProtKB-ARBA"/>
</dbReference>
<keyword evidence="3" id="KW-0274">FAD</keyword>
<name>A0A3N0B9R3_9ACTN</name>
<protein>
    <submittedName>
        <fullName evidence="7">FAD-binding dehydrogenase</fullName>
    </submittedName>
</protein>
<dbReference type="PRINTS" id="PR00411">
    <property type="entry name" value="PNDRDTASEI"/>
</dbReference>
<dbReference type="OrthoDB" id="9813348at2"/>
<organism evidence="7 8">
    <name type="scientific">Paraeggerthella hongkongensis</name>
    <dbReference type="NCBI Taxonomy" id="230658"/>
    <lineage>
        <taxon>Bacteria</taxon>
        <taxon>Bacillati</taxon>
        <taxon>Actinomycetota</taxon>
        <taxon>Coriobacteriia</taxon>
        <taxon>Eggerthellales</taxon>
        <taxon>Eggerthellaceae</taxon>
        <taxon>Paraeggerthella</taxon>
    </lineage>
</organism>
<comment type="cofactor">
    <cofactor evidence="1">
        <name>FAD</name>
        <dbReference type="ChEBI" id="CHEBI:57692"/>
    </cofactor>
</comment>
<feature type="domain" description="FAD-dependent oxidoreductase 2 FAD-binding" evidence="6">
    <location>
        <begin position="76"/>
        <end position="534"/>
    </location>
</feature>
<dbReference type="GO" id="GO:0008202">
    <property type="term" value="P:steroid metabolic process"/>
    <property type="evidence" value="ECO:0007669"/>
    <property type="project" value="UniProtKB-ARBA"/>
</dbReference>
<keyword evidence="8" id="KW-1185">Reference proteome</keyword>
<evidence type="ECO:0000259" key="6">
    <source>
        <dbReference type="Pfam" id="PF00890"/>
    </source>
</evidence>
<gene>
    <name evidence="7" type="ORF">DMP08_06715</name>
</gene>
<dbReference type="SUPFAM" id="SSF51905">
    <property type="entry name" value="FAD/NAD(P)-binding domain"/>
    <property type="match status" value="1"/>
</dbReference>
<dbReference type="InterPro" id="IPR019546">
    <property type="entry name" value="TAT_signal_bac_arc"/>
</dbReference>
<keyword evidence="4" id="KW-0560">Oxidoreductase</keyword>
<sequence length="564" mass="60779">MNKVQRSSNLSRRNFLTGSAAVGALAAFGLAGCAPQSAPATGGASSSSASASTSVDWLGEAPGYTEDQVVKTYDADVIVAGAGTAGMFAACSAVENGATCIAIDKATADTISDGIRDTLAAVGSAQQLEDGANPNKFDVINELVRQSNGFGDERLYHLWAELSGEAIDWYTARLAEKDTKFLHEIDEPQDVRFLPQEVGHSIQWENHEYSKQHASSILLEYGKSKGLELHNETSMKCLIKEEGRVVGLYAESPEGVVRYNAKNGVVVATGGYASNTEMMEALQPESEKLCCVRKSFPTCEGDGIKACLWAGGVMDDVHAAMIFDRGGIKPDATDTTEGQMFWMGSQPFLKVDLEGNRFTNESGCYDHILHTSLNLPNQVYCVLWDANYQEDIKRFETHGCSRLFPHANGTEPVMTMEIVDDMNMGLMEDGYIVEADTIEGLAEKLGIPADALTKTVARYNELADKGEDVDYGKEAFRLSHLDTPPFRGIRSKGGYLITTLDGIKIDETMHVVDENSQPIPGLYCSGDCSGGYFGESYPNLLAGAAAGRSVTFGRYAGKLAAEGK</sequence>
<evidence type="ECO:0000313" key="7">
    <source>
        <dbReference type="EMBL" id="RNL44108.1"/>
    </source>
</evidence>
<dbReference type="RefSeq" id="WP_123192172.1">
    <property type="nucleotide sequence ID" value="NZ_QICD01000010.1"/>
</dbReference>
<proteinExistence type="predicted"/>
<dbReference type="InterPro" id="IPR006311">
    <property type="entry name" value="TAT_signal"/>
</dbReference>
<evidence type="ECO:0000256" key="1">
    <source>
        <dbReference type="ARBA" id="ARBA00001974"/>
    </source>
</evidence>
<dbReference type="PROSITE" id="PS51257">
    <property type="entry name" value="PROKAR_LIPOPROTEIN"/>
    <property type="match status" value="1"/>
</dbReference>
<feature type="chain" id="PRO_5038663229" evidence="5">
    <location>
        <begin position="27"/>
        <end position="564"/>
    </location>
</feature>
<dbReference type="AlphaFoldDB" id="A0A3N0B9R3"/>